<gene>
    <name evidence="1" type="ORF">QQ91_019890</name>
</gene>
<accession>A0A8T6QXR0</accession>
<proteinExistence type="predicted"/>
<reference evidence="1" key="3">
    <citation type="submission" date="2020-02" db="EMBL/GenBank/DDBJ databases">
        <authorList>
            <person name="Sarangi A.N."/>
            <person name="Ghosh S."/>
            <person name="Mukherjee M."/>
            <person name="Tripathy S."/>
        </authorList>
    </citation>
    <scope>NUCLEOTIDE SEQUENCE</scope>
    <source>
        <strain evidence="1">BDU141951</strain>
    </source>
</reference>
<reference evidence="1" key="1">
    <citation type="submission" date="2014-11" db="EMBL/GenBank/DDBJ databases">
        <authorList>
            <person name="Malar M.C."/>
            <person name="Sen D."/>
            <person name="Tripathy S."/>
        </authorList>
    </citation>
    <scope>NUCLEOTIDE SEQUENCE</scope>
    <source>
        <strain evidence="1">BDU141951</strain>
    </source>
</reference>
<name>A0A8T6QXR0_9CYAN</name>
<evidence type="ECO:0000313" key="1">
    <source>
        <dbReference type="EMBL" id="NEV69362.1"/>
    </source>
</evidence>
<protein>
    <submittedName>
        <fullName evidence="1">Uncharacterized protein</fullName>
    </submittedName>
</protein>
<reference evidence="1" key="2">
    <citation type="journal article" date="2015" name="Genome Announc.">
        <title>Draft Genome Sequence of Filamentous Marine Cyanobacterium Lyngbya confervoides Strain BDU141951.</title>
        <authorList>
            <person name="Chandrababunaidu M.M."/>
            <person name="Sen D."/>
            <person name="Tripathy S."/>
        </authorList>
    </citation>
    <scope>NUCLEOTIDE SEQUENCE</scope>
    <source>
        <strain evidence="1">BDU141951</strain>
    </source>
</reference>
<sequence length="53" mass="5851">MRRLLDRLDPFFAASAIAIAGLTVMSQVPYPLIPVHLPDIHVAWLEGPALELD</sequence>
<organism evidence="1">
    <name type="scientific">Lyngbya confervoides BDU141951</name>
    <dbReference type="NCBI Taxonomy" id="1574623"/>
    <lineage>
        <taxon>Bacteria</taxon>
        <taxon>Bacillati</taxon>
        <taxon>Cyanobacteriota</taxon>
        <taxon>Cyanophyceae</taxon>
        <taxon>Oscillatoriophycideae</taxon>
        <taxon>Oscillatoriales</taxon>
        <taxon>Microcoleaceae</taxon>
        <taxon>Lyngbya</taxon>
    </lineage>
</organism>
<dbReference type="EMBL" id="JTHE02000003">
    <property type="protein sequence ID" value="NEV69362.1"/>
    <property type="molecule type" value="Genomic_DNA"/>
</dbReference>
<comment type="caution">
    <text evidence="1">The sequence shown here is derived from an EMBL/GenBank/DDBJ whole genome shotgun (WGS) entry which is preliminary data.</text>
</comment>
<dbReference type="AlphaFoldDB" id="A0A8T6QXR0"/>